<dbReference type="OrthoDB" id="5197182at2"/>
<organism evidence="1 2">
    <name type="scientific">Trebonia kvetii</name>
    <dbReference type="NCBI Taxonomy" id="2480626"/>
    <lineage>
        <taxon>Bacteria</taxon>
        <taxon>Bacillati</taxon>
        <taxon>Actinomycetota</taxon>
        <taxon>Actinomycetes</taxon>
        <taxon>Streptosporangiales</taxon>
        <taxon>Treboniaceae</taxon>
        <taxon>Trebonia</taxon>
    </lineage>
</organism>
<reference evidence="1 2" key="1">
    <citation type="submission" date="2018-11" db="EMBL/GenBank/DDBJ databases">
        <title>Trebonia kvetii gen.nov., sp.nov., a novel acidophilic actinobacterium, and proposal of the new actinobacterial family Treboniaceae fam. nov.</title>
        <authorList>
            <person name="Rapoport D."/>
            <person name="Sagova-Mareckova M."/>
            <person name="Sedlacek I."/>
            <person name="Provaznik J."/>
            <person name="Kralova S."/>
            <person name="Pavlinic D."/>
            <person name="Benes V."/>
            <person name="Kopecky J."/>
        </authorList>
    </citation>
    <scope>NUCLEOTIDE SEQUENCE [LARGE SCALE GENOMIC DNA]</scope>
    <source>
        <strain evidence="1 2">15Tr583</strain>
    </source>
</reference>
<evidence type="ECO:0000313" key="2">
    <source>
        <dbReference type="Proteomes" id="UP000460272"/>
    </source>
</evidence>
<dbReference type="AlphaFoldDB" id="A0A6P2BUP2"/>
<dbReference type="Proteomes" id="UP000460272">
    <property type="component" value="Unassembled WGS sequence"/>
</dbReference>
<accession>A0A6P2BUP2</accession>
<comment type="caution">
    <text evidence="1">The sequence shown here is derived from an EMBL/GenBank/DDBJ whole genome shotgun (WGS) entry which is preliminary data.</text>
</comment>
<sequence>MDFDAVMNPVLADLQAAGAIVPEVRYEAWEDHPDCVFAFIGSPGETAGSQGVRVERSGRAGLRLTELAEQVQGWEVEALAEAGRPATWPECPEHPGSHPLEPCAESAERAIWRCPRSHRVVCTIGELGGSSR</sequence>
<protein>
    <submittedName>
        <fullName evidence="1">Uncharacterized protein</fullName>
    </submittedName>
</protein>
<name>A0A6P2BUP2_9ACTN</name>
<dbReference type="EMBL" id="RPFW01000005">
    <property type="protein sequence ID" value="TVZ02774.1"/>
    <property type="molecule type" value="Genomic_DNA"/>
</dbReference>
<gene>
    <name evidence="1" type="ORF">EAS64_28420</name>
</gene>
<proteinExistence type="predicted"/>
<evidence type="ECO:0000313" key="1">
    <source>
        <dbReference type="EMBL" id="TVZ02774.1"/>
    </source>
</evidence>
<keyword evidence="2" id="KW-1185">Reference proteome</keyword>